<feature type="compositionally biased region" description="Basic and acidic residues" evidence="1">
    <location>
        <begin position="17"/>
        <end position="29"/>
    </location>
</feature>
<proteinExistence type="predicted"/>
<evidence type="ECO:0000313" key="3">
    <source>
        <dbReference type="Proteomes" id="UP001362999"/>
    </source>
</evidence>
<sequence>MPPIRRSRHAPLSEAPQAREDMNDFLHNDPHNTIYGTNIRFRRTTMNHNLSPAPGGVGGSGGEGGMYGGAGGNGEGPQFHISTRGTPWNILPSSYNEEHQQNLLVLILRRLSEYIEGDKEKALFVMYCALFAILLPGSLKLVDRLRLVPLIALPFLVIPSMLSLNDTITLVDVMGERRPILLAVWKNQEAFMTKLQEFFVRNEVIMDIIRSEQYQIQDAEYSVHRPGSRLVAAGTTLFMAALFYRSRMKCPWCDTQVEPVSLGWNLQISFNCMGCRRSFSTSNVNSPIPGNLDSDEASSSTLASDDPNVDQPSQRSKEPAGRRGPASTSLY</sequence>
<dbReference type="EMBL" id="JAWWNJ010000005">
    <property type="protein sequence ID" value="KAK7056001.1"/>
    <property type="molecule type" value="Genomic_DNA"/>
</dbReference>
<feature type="region of interest" description="Disordered" evidence="1">
    <location>
        <begin position="1"/>
        <end position="29"/>
    </location>
</feature>
<gene>
    <name evidence="2" type="ORF">R3P38DRAFT_3253943</name>
</gene>
<feature type="region of interest" description="Disordered" evidence="1">
    <location>
        <begin position="285"/>
        <end position="331"/>
    </location>
</feature>
<dbReference type="AlphaFoldDB" id="A0AAW0DVR6"/>
<dbReference type="Proteomes" id="UP001362999">
    <property type="component" value="Unassembled WGS sequence"/>
</dbReference>
<accession>A0AAW0DVR6</accession>
<keyword evidence="3" id="KW-1185">Reference proteome</keyword>
<reference evidence="2 3" key="1">
    <citation type="journal article" date="2024" name="J Genomics">
        <title>Draft genome sequencing and assembly of Favolaschia claudopus CIRM-BRFM 2984 isolated from oak limbs.</title>
        <authorList>
            <person name="Navarro D."/>
            <person name="Drula E."/>
            <person name="Chaduli D."/>
            <person name="Cazenave R."/>
            <person name="Ahrendt S."/>
            <person name="Wang J."/>
            <person name="Lipzen A."/>
            <person name="Daum C."/>
            <person name="Barry K."/>
            <person name="Grigoriev I.V."/>
            <person name="Favel A."/>
            <person name="Rosso M.N."/>
            <person name="Martin F."/>
        </authorList>
    </citation>
    <scope>NUCLEOTIDE SEQUENCE [LARGE SCALE GENOMIC DNA]</scope>
    <source>
        <strain evidence="2 3">CIRM-BRFM 2984</strain>
    </source>
</reference>
<protein>
    <submittedName>
        <fullName evidence="2">Uncharacterized protein</fullName>
    </submittedName>
</protein>
<evidence type="ECO:0000256" key="1">
    <source>
        <dbReference type="SAM" id="MobiDB-lite"/>
    </source>
</evidence>
<organism evidence="2 3">
    <name type="scientific">Favolaschia claudopus</name>
    <dbReference type="NCBI Taxonomy" id="2862362"/>
    <lineage>
        <taxon>Eukaryota</taxon>
        <taxon>Fungi</taxon>
        <taxon>Dikarya</taxon>
        <taxon>Basidiomycota</taxon>
        <taxon>Agaricomycotina</taxon>
        <taxon>Agaricomycetes</taxon>
        <taxon>Agaricomycetidae</taxon>
        <taxon>Agaricales</taxon>
        <taxon>Marasmiineae</taxon>
        <taxon>Mycenaceae</taxon>
        <taxon>Favolaschia</taxon>
    </lineage>
</organism>
<name>A0AAW0DVR6_9AGAR</name>
<evidence type="ECO:0000313" key="2">
    <source>
        <dbReference type="EMBL" id="KAK7056001.1"/>
    </source>
</evidence>
<comment type="caution">
    <text evidence="2">The sequence shown here is derived from an EMBL/GenBank/DDBJ whole genome shotgun (WGS) entry which is preliminary data.</text>
</comment>